<dbReference type="Pfam" id="PF00389">
    <property type="entry name" value="2-Hacid_dh"/>
    <property type="match status" value="1"/>
</dbReference>
<comment type="caution">
    <text evidence="7">The sequence shown here is derived from an EMBL/GenBank/DDBJ whole genome shotgun (WGS) entry which is preliminary data.</text>
</comment>
<keyword evidence="1" id="KW-0521">NADP</keyword>
<dbReference type="RefSeq" id="WP_170055916.1">
    <property type="nucleotide sequence ID" value="NZ_JABBKX010000009.1"/>
</dbReference>
<accession>A0A848EIB8</accession>
<comment type="similarity">
    <text evidence="4">Belongs to the D-isomer specific 2-hydroxyacid dehydrogenase family.</text>
</comment>
<dbReference type="AlphaFoldDB" id="A0A848EIB8"/>
<evidence type="ECO:0000259" key="5">
    <source>
        <dbReference type="Pfam" id="PF00389"/>
    </source>
</evidence>
<gene>
    <name evidence="7" type="ORF">GWK16_20915</name>
</gene>
<dbReference type="InterPro" id="IPR006140">
    <property type="entry name" value="D-isomer_DH_NAD-bd"/>
</dbReference>
<dbReference type="Gene3D" id="3.40.50.720">
    <property type="entry name" value="NAD(P)-binding Rossmann-like Domain"/>
    <property type="match status" value="2"/>
</dbReference>
<organism evidence="7 8">
    <name type="scientific">Neoroseomonas marina</name>
    <dbReference type="NCBI Taxonomy" id="1232220"/>
    <lineage>
        <taxon>Bacteria</taxon>
        <taxon>Pseudomonadati</taxon>
        <taxon>Pseudomonadota</taxon>
        <taxon>Alphaproteobacteria</taxon>
        <taxon>Acetobacterales</taxon>
        <taxon>Acetobacteraceae</taxon>
        <taxon>Neoroseomonas</taxon>
    </lineage>
</organism>
<protein>
    <submittedName>
        <fullName evidence="7">2-hydroxyacid dehydrogenase</fullName>
    </submittedName>
</protein>
<name>A0A848EIB8_9PROT</name>
<evidence type="ECO:0000256" key="1">
    <source>
        <dbReference type="ARBA" id="ARBA00022857"/>
    </source>
</evidence>
<dbReference type="GO" id="GO:0030267">
    <property type="term" value="F:glyoxylate reductase (NADPH) activity"/>
    <property type="evidence" value="ECO:0007669"/>
    <property type="project" value="TreeGrafter"/>
</dbReference>
<dbReference type="SUPFAM" id="SSF52283">
    <property type="entry name" value="Formate/glycerate dehydrogenase catalytic domain-like"/>
    <property type="match status" value="1"/>
</dbReference>
<proteinExistence type="inferred from homology"/>
<dbReference type="GO" id="GO:0051287">
    <property type="term" value="F:NAD binding"/>
    <property type="evidence" value="ECO:0007669"/>
    <property type="project" value="InterPro"/>
</dbReference>
<keyword evidence="3" id="KW-0520">NAD</keyword>
<dbReference type="EMBL" id="JABBKX010000009">
    <property type="protein sequence ID" value="NMJ43722.1"/>
    <property type="molecule type" value="Genomic_DNA"/>
</dbReference>
<evidence type="ECO:0000313" key="8">
    <source>
        <dbReference type="Proteomes" id="UP000548582"/>
    </source>
</evidence>
<dbReference type="CDD" id="cd12156">
    <property type="entry name" value="HPPR"/>
    <property type="match status" value="1"/>
</dbReference>
<dbReference type="InterPro" id="IPR050223">
    <property type="entry name" value="D-isomer_2-hydroxyacid_DH"/>
</dbReference>
<dbReference type="InterPro" id="IPR006139">
    <property type="entry name" value="D-isomer_2_OHA_DH_cat_dom"/>
</dbReference>
<evidence type="ECO:0000256" key="3">
    <source>
        <dbReference type="ARBA" id="ARBA00023027"/>
    </source>
</evidence>
<dbReference type="PANTHER" id="PTHR10996:SF178">
    <property type="entry name" value="2-HYDROXYACID DEHYDROGENASE YGL185C-RELATED"/>
    <property type="match status" value="1"/>
</dbReference>
<sequence length="317" mass="33681">MPEPILLAFGVSARMRGRLEALYEVHGPVGGVRPETVPPEARHARVLITIGGHRTDAALMDALPDLGLIACYGTGYEGVDLAAAKARGIQVTHAKDANATSVAEFAMGLVIAASRDMTKGERMLRAGEWPNRKAERMPLVPGLAGQRMGIYGLGAIGMRVATRAAAFEMEVGYHGRAPRDGIGYEYHPTLRGLAEWCDVLVVAVRATPANRHAVDREVLAALGKHGVLVNVARGLVVDEAALTEALEQGAIAAAGLDVFEHEPHVPEALRALPNAVLTPHMAAFTLSAQRAQAKVMLDALEDFFAGRTPMNLVAEMA</sequence>
<dbReference type="GO" id="GO:0005829">
    <property type="term" value="C:cytosol"/>
    <property type="evidence" value="ECO:0007669"/>
    <property type="project" value="TreeGrafter"/>
</dbReference>
<feature type="domain" description="D-isomer specific 2-hydroxyacid dehydrogenase catalytic" evidence="5">
    <location>
        <begin position="34"/>
        <end position="313"/>
    </location>
</feature>
<evidence type="ECO:0000256" key="2">
    <source>
        <dbReference type="ARBA" id="ARBA00023002"/>
    </source>
</evidence>
<keyword evidence="8" id="KW-1185">Reference proteome</keyword>
<evidence type="ECO:0000256" key="4">
    <source>
        <dbReference type="RuleBase" id="RU003719"/>
    </source>
</evidence>
<dbReference type="Pfam" id="PF02826">
    <property type="entry name" value="2-Hacid_dh_C"/>
    <property type="match status" value="1"/>
</dbReference>
<keyword evidence="2 4" id="KW-0560">Oxidoreductase</keyword>
<dbReference type="Proteomes" id="UP000548582">
    <property type="component" value="Unassembled WGS sequence"/>
</dbReference>
<dbReference type="SUPFAM" id="SSF51735">
    <property type="entry name" value="NAD(P)-binding Rossmann-fold domains"/>
    <property type="match status" value="1"/>
</dbReference>
<evidence type="ECO:0000313" key="7">
    <source>
        <dbReference type="EMBL" id="NMJ43722.1"/>
    </source>
</evidence>
<dbReference type="PANTHER" id="PTHR10996">
    <property type="entry name" value="2-HYDROXYACID DEHYDROGENASE-RELATED"/>
    <property type="match status" value="1"/>
</dbReference>
<dbReference type="FunFam" id="3.40.50.720:FF:000213">
    <property type="entry name" value="Putative 2-hydroxyacid dehydrogenase"/>
    <property type="match status" value="1"/>
</dbReference>
<feature type="domain" description="D-isomer specific 2-hydroxyacid dehydrogenase NAD-binding" evidence="6">
    <location>
        <begin position="107"/>
        <end position="282"/>
    </location>
</feature>
<reference evidence="7 8" key="1">
    <citation type="submission" date="2020-03" db="EMBL/GenBank/DDBJ databases">
        <authorList>
            <person name="Sun Q."/>
        </authorList>
    </citation>
    <scope>NUCLEOTIDE SEQUENCE [LARGE SCALE GENOMIC DNA]</scope>
    <source>
        <strain evidence="7 8">JC162</strain>
    </source>
</reference>
<dbReference type="GO" id="GO:0016618">
    <property type="term" value="F:hydroxypyruvate reductase [NAD(P)H] activity"/>
    <property type="evidence" value="ECO:0007669"/>
    <property type="project" value="TreeGrafter"/>
</dbReference>
<evidence type="ECO:0000259" key="6">
    <source>
        <dbReference type="Pfam" id="PF02826"/>
    </source>
</evidence>
<dbReference type="InterPro" id="IPR036291">
    <property type="entry name" value="NAD(P)-bd_dom_sf"/>
</dbReference>